<dbReference type="OrthoDB" id="5369839at2759"/>
<dbReference type="AlphaFoldDB" id="A0A3N4KNL8"/>
<gene>
    <name evidence="1" type="ORF">P167DRAFT_575776</name>
</gene>
<dbReference type="InParanoid" id="A0A3N4KNL8"/>
<reference evidence="1 2" key="1">
    <citation type="journal article" date="2018" name="Nat. Ecol. Evol.">
        <title>Pezizomycetes genomes reveal the molecular basis of ectomycorrhizal truffle lifestyle.</title>
        <authorList>
            <person name="Murat C."/>
            <person name="Payen T."/>
            <person name="Noel B."/>
            <person name="Kuo A."/>
            <person name="Morin E."/>
            <person name="Chen J."/>
            <person name="Kohler A."/>
            <person name="Krizsan K."/>
            <person name="Balestrini R."/>
            <person name="Da Silva C."/>
            <person name="Montanini B."/>
            <person name="Hainaut M."/>
            <person name="Levati E."/>
            <person name="Barry K.W."/>
            <person name="Belfiori B."/>
            <person name="Cichocki N."/>
            <person name="Clum A."/>
            <person name="Dockter R.B."/>
            <person name="Fauchery L."/>
            <person name="Guy J."/>
            <person name="Iotti M."/>
            <person name="Le Tacon F."/>
            <person name="Lindquist E.A."/>
            <person name="Lipzen A."/>
            <person name="Malagnac F."/>
            <person name="Mello A."/>
            <person name="Molinier V."/>
            <person name="Miyauchi S."/>
            <person name="Poulain J."/>
            <person name="Riccioni C."/>
            <person name="Rubini A."/>
            <person name="Sitrit Y."/>
            <person name="Splivallo R."/>
            <person name="Traeger S."/>
            <person name="Wang M."/>
            <person name="Zifcakova L."/>
            <person name="Wipf D."/>
            <person name="Zambonelli A."/>
            <person name="Paolocci F."/>
            <person name="Nowrousian M."/>
            <person name="Ottonello S."/>
            <person name="Baldrian P."/>
            <person name="Spatafora J.W."/>
            <person name="Henrissat B."/>
            <person name="Nagy L.G."/>
            <person name="Aury J.M."/>
            <person name="Wincker P."/>
            <person name="Grigoriev I.V."/>
            <person name="Bonfante P."/>
            <person name="Martin F.M."/>
        </authorList>
    </citation>
    <scope>NUCLEOTIDE SEQUENCE [LARGE SCALE GENOMIC DNA]</scope>
    <source>
        <strain evidence="1 2">CCBAS932</strain>
    </source>
</reference>
<proteinExistence type="predicted"/>
<protein>
    <submittedName>
        <fullName evidence="1">Uncharacterized protein</fullName>
    </submittedName>
</protein>
<accession>A0A3N4KNL8</accession>
<evidence type="ECO:0000313" key="2">
    <source>
        <dbReference type="Proteomes" id="UP000277580"/>
    </source>
</evidence>
<evidence type="ECO:0000313" key="1">
    <source>
        <dbReference type="EMBL" id="RPB10922.1"/>
    </source>
</evidence>
<keyword evidence="2" id="KW-1185">Reference proteome</keyword>
<dbReference type="EMBL" id="ML119139">
    <property type="protein sequence ID" value="RPB10922.1"/>
    <property type="molecule type" value="Genomic_DNA"/>
</dbReference>
<name>A0A3N4KNL8_9PEZI</name>
<dbReference type="Proteomes" id="UP000277580">
    <property type="component" value="Unassembled WGS sequence"/>
</dbReference>
<sequence length="247" mass="28663">MAKKWEFKNIFARIDFFSGLDIFAGIGSRKSKSVYTDAAPEKILGTTEQALSNLRSLEKAIEAQYKSLRKLVKKADIAHKEAPQFYLEDPKISPNSVLINGGPVCALQTKPAWEQLNRTISTGGSSLLENCDSTYKHDRQHITNHHRDLLQCLKLDLAAIRKCYRKLKYNFGCGRKKEFIVGFFTDFDAVTHRFDWIWRSEWKVENWSDMKASCKLISKLRVRDVRIDKFNEMILYRSYMYGDVSFP</sequence>
<organism evidence="1 2">
    <name type="scientific">Morchella conica CCBAS932</name>
    <dbReference type="NCBI Taxonomy" id="1392247"/>
    <lineage>
        <taxon>Eukaryota</taxon>
        <taxon>Fungi</taxon>
        <taxon>Dikarya</taxon>
        <taxon>Ascomycota</taxon>
        <taxon>Pezizomycotina</taxon>
        <taxon>Pezizomycetes</taxon>
        <taxon>Pezizales</taxon>
        <taxon>Morchellaceae</taxon>
        <taxon>Morchella</taxon>
    </lineage>
</organism>